<dbReference type="InterPro" id="IPR013737">
    <property type="entry name" value="Bac_rhamnosid_N"/>
</dbReference>
<sequence>MDSRVLISKPTFEHREDAFGIGHPRPRLSWRFLTPENAEPARDWTQAAYEIEVRHEERSSENSQRYLVASAHSVLVPWPGSSLCSGDAVSVRVRAYAAAEHEQSTPSTATPTEWSPWAQAECTFLSRSDWQAVPIATPCKYEAEQGDPLRPVRFRRSFVLPSDRRVVRARLYVTAHGVYEIYLNESRVGDHVLAPGWTSYHHRLGFQTFDVTSVLLQSNDANNRIAAEVGEGWYAGRMGIRGGRPFNYGTEVSLLAQLEMTLDNGERVVIATGEDWECSSSSIETSEIYNGEVCDLRCEQWDWKKSASDHIVEHDSGWIAVKTLPFPTARIFSTDHPPIRVTEEIWPTAIITSPSGKLILDFGQNLVGVPCIKHVPPSTKITLRHAEVLEDGELGVRPLRGAKCTDVIRTGERGVYNWTPKFTFHGFRFIQVDGWDHSPLCPGDIIAKVLHTDMQRRGWFKCSDPLVNRLHENIVWSMRGNFLSVPTDCPQRDERLGWTGDIQVFGPTANFLYNTVAILSNWLEDLDAEQMVNPSGIPGLVVPDVMGDFWTPTPQAVWHDAVILTPWNLYEASEDKEILRRQYPGMVRWLREAIRRGDDGLWDPDIWQLGDWVDPAAPPGEPGSGRTDGVLVADAYLVHVTFIMANICAVLDLAQEHEQYASEAALLRETFQHKYITPLGNLANYTQAAIALAVQFNLYSSLAQLETARKSLARLVKAAKFHVSTGFAGTPMILPALVTTAQTSLAYRMLMEKHCPSWLYPVTMGATTIWERWDALLPDGSLNPGQMLSFNHYAFGAVGNWLHSTVGGISSCDGWRTILVRPIPGGGLAFANVAFEGPYGRVECSWSVESGTFHLKLLVPANTIADITLPSRTAFPVNSVPQIVGSGSHIFSVPYEGETWPPAPAPASYSGIRGKICDCP</sequence>
<dbReference type="Pfam" id="PF25788">
    <property type="entry name" value="Ig_Rha78A_N"/>
    <property type="match status" value="1"/>
</dbReference>
<dbReference type="Pfam" id="PF17390">
    <property type="entry name" value="Bac_rhamnosid_C"/>
    <property type="match status" value="1"/>
</dbReference>
<dbReference type="EC" id="3.2.1.40" evidence="2"/>
<name>A0ABR4IL99_9EURO</name>
<evidence type="ECO:0000313" key="9">
    <source>
        <dbReference type="Proteomes" id="UP001610446"/>
    </source>
</evidence>
<dbReference type="Proteomes" id="UP001610446">
    <property type="component" value="Unassembled WGS sequence"/>
</dbReference>
<dbReference type="SUPFAM" id="SSF48208">
    <property type="entry name" value="Six-hairpin glycosidases"/>
    <property type="match status" value="1"/>
</dbReference>
<dbReference type="Gene3D" id="2.60.420.10">
    <property type="entry name" value="Maltose phosphorylase, domain 3"/>
    <property type="match status" value="1"/>
</dbReference>
<evidence type="ECO:0000256" key="2">
    <source>
        <dbReference type="ARBA" id="ARBA00012652"/>
    </source>
</evidence>
<accession>A0ABR4IL99</accession>
<feature type="domain" description="Alpha-L-rhamnosidase six-hairpin glycosidase" evidence="6">
    <location>
        <begin position="456"/>
        <end position="806"/>
    </location>
</feature>
<keyword evidence="9" id="KW-1185">Reference proteome</keyword>
<dbReference type="InterPro" id="IPR016007">
    <property type="entry name" value="Alpha_rhamnosid"/>
</dbReference>
<keyword evidence="3" id="KW-0378">Hydrolase</keyword>
<dbReference type="PIRSF" id="PIRSF010631">
    <property type="entry name" value="A-rhamnsds"/>
    <property type="match status" value="1"/>
</dbReference>
<evidence type="ECO:0000259" key="6">
    <source>
        <dbReference type="Pfam" id="PF17389"/>
    </source>
</evidence>
<feature type="domain" description="Bacterial alpha-L-rhamnosidase N-terminal" evidence="5">
    <location>
        <begin position="165"/>
        <end position="343"/>
    </location>
</feature>
<gene>
    <name evidence="8" type="ORF">BJY01DRAFT_240906</name>
</gene>
<dbReference type="Gene3D" id="2.60.40.10">
    <property type="entry name" value="Immunoglobulins"/>
    <property type="match status" value="1"/>
</dbReference>
<evidence type="ECO:0000259" key="5">
    <source>
        <dbReference type="Pfam" id="PF08531"/>
    </source>
</evidence>
<organism evidence="8 9">
    <name type="scientific">Aspergillus pseudoustus</name>
    <dbReference type="NCBI Taxonomy" id="1810923"/>
    <lineage>
        <taxon>Eukaryota</taxon>
        <taxon>Fungi</taxon>
        <taxon>Dikarya</taxon>
        <taxon>Ascomycota</taxon>
        <taxon>Pezizomycotina</taxon>
        <taxon>Eurotiomycetes</taxon>
        <taxon>Eurotiomycetidae</taxon>
        <taxon>Eurotiales</taxon>
        <taxon>Aspergillaceae</taxon>
        <taxon>Aspergillus</taxon>
        <taxon>Aspergillus subgen. Nidulantes</taxon>
    </lineage>
</organism>
<dbReference type="PANTHER" id="PTHR33307">
    <property type="entry name" value="ALPHA-RHAMNOSIDASE (EUROFUNG)"/>
    <property type="match status" value="1"/>
</dbReference>
<dbReference type="InterPro" id="IPR008928">
    <property type="entry name" value="6-hairpin_glycosidase_sf"/>
</dbReference>
<dbReference type="Pfam" id="PF08531">
    <property type="entry name" value="Bac_rhamnosid_N"/>
    <property type="match status" value="1"/>
</dbReference>
<dbReference type="InterPro" id="IPR013783">
    <property type="entry name" value="Ig-like_fold"/>
</dbReference>
<dbReference type="Gene3D" id="2.60.120.260">
    <property type="entry name" value="Galactose-binding domain-like"/>
    <property type="match status" value="2"/>
</dbReference>
<dbReference type="EMBL" id="JBFXLU010000362">
    <property type="protein sequence ID" value="KAL2828547.1"/>
    <property type="molecule type" value="Genomic_DNA"/>
</dbReference>
<dbReference type="Pfam" id="PF05592">
    <property type="entry name" value="Bac_rhamnosid"/>
    <property type="match status" value="1"/>
</dbReference>
<reference evidence="8 9" key="1">
    <citation type="submission" date="2024-07" db="EMBL/GenBank/DDBJ databases">
        <title>Section-level genome sequencing and comparative genomics of Aspergillus sections Usti and Cavernicolus.</title>
        <authorList>
            <consortium name="Lawrence Berkeley National Laboratory"/>
            <person name="Nybo J.L."/>
            <person name="Vesth T.C."/>
            <person name="Theobald S."/>
            <person name="Frisvad J.C."/>
            <person name="Larsen T.O."/>
            <person name="Kjaerboelling I."/>
            <person name="Rothschild-Mancinelli K."/>
            <person name="Lyhne E.K."/>
            <person name="Kogle M.E."/>
            <person name="Barry K."/>
            <person name="Clum A."/>
            <person name="Na H."/>
            <person name="Ledsgaard L."/>
            <person name="Lin J."/>
            <person name="Lipzen A."/>
            <person name="Kuo A."/>
            <person name="Riley R."/>
            <person name="Mondo S."/>
            <person name="Labutti K."/>
            <person name="Haridas S."/>
            <person name="Pangalinan J."/>
            <person name="Salamov A.A."/>
            <person name="Simmons B.A."/>
            <person name="Magnuson J.K."/>
            <person name="Chen J."/>
            <person name="Drula E."/>
            <person name="Henrissat B."/>
            <person name="Wiebenga A."/>
            <person name="Lubbers R.J."/>
            <person name="Gomes A.C."/>
            <person name="Makela M.R."/>
            <person name="Stajich J."/>
            <person name="Grigoriev I.V."/>
            <person name="Mortensen U.H."/>
            <person name="De Vries R.P."/>
            <person name="Baker S.E."/>
            <person name="Andersen M.R."/>
        </authorList>
    </citation>
    <scope>NUCLEOTIDE SEQUENCE [LARGE SCALE GENOMIC DNA]</scope>
    <source>
        <strain evidence="8 9">CBS 123904</strain>
    </source>
</reference>
<feature type="domain" description="Alpha-L-rhamnosidase concanavalin-like" evidence="4">
    <location>
        <begin position="353"/>
        <end position="450"/>
    </location>
</feature>
<dbReference type="InterPro" id="IPR008902">
    <property type="entry name" value="Rhamnosid_concanavalin"/>
</dbReference>
<dbReference type="PANTHER" id="PTHR33307:SF6">
    <property type="entry name" value="ALPHA-RHAMNOSIDASE (EUROFUNG)-RELATED"/>
    <property type="match status" value="1"/>
</dbReference>
<evidence type="ECO:0000256" key="1">
    <source>
        <dbReference type="ARBA" id="ARBA00001445"/>
    </source>
</evidence>
<dbReference type="InterPro" id="IPR035398">
    <property type="entry name" value="Bac_rhamnosid_C"/>
</dbReference>
<evidence type="ECO:0000256" key="3">
    <source>
        <dbReference type="ARBA" id="ARBA00022801"/>
    </source>
</evidence>
<dbReference type="Gene3D" id="1.50.10.10">
    <property type="match status" value="1"/>
</dbReference>
<comment type="caution">
    <text evidence="8">The sequence shown here is derived from an EMBL/GenBank/DDBJ whole genome shotgun (WGS) entry which is preliminary data.</text>
</comment>
<dbReference type="InterPro" id="IPR035396">
    <property type="entry name" value="Bac_rhamnosid6H"/>
</dbReference>
<dbReference type="InterPro" id="IPR012341">
    <property type="entry name" value="6hp_glycosidase-like_sf"/>
</dbReference>
<feature type="domain" description="Alpha-L-rhamnosidase C-terminal" evidence="7">
    <location>
        <begin position="813"/>
        <end position="873"/>
    </location>
</feature>
<evidence type="ECO:0000259" key="4">
    <source>
        <dbReference type="Pfam" id="PF05592"/>
    </source>
</evidence>
<comment type="catalytic activity">
    <reaction evidence="1">
        <text>Hydrolysis of terminal non-reducing alpha-L-rhamnose residues in alpha-L-rhamnosides.</text>
        <dbReference type="EC" id="3.2.1.40"/>
    </reaction>
</comment>
<protein>
    <recommendedName>
        <fullName evidence="2">alpha-L-rhamnosidase</fullName>
        <ecNumber evidence="2">3.2.1.40</ecNumber>
    </recommendedName>
</protein>
<dbReference type="Pfam" id="PF17389">
    <property type="entry name" value="Bac_rhamnosid6H"/>
    <property type="match status" value="1"/>
</dbReference>
<proteinExistence type="predicted"/>
<evidence type="ECO:0000259" key="7">
    <source>
        <dbReference type="Pfam" id="PF17390"/>
    </source>
</evidence>
<evidence type="ECO:0000313" key="8">
    <source>
        <dbReference type="EMBL" id="KAL2828547.1"/>
    </source>
</evidence>